<feature type="transmembrane region" description="Helical" evidence="11">
    <location>
        <begin position="197"/>
        <end position="215"/>
    </location>
</feature>
<comment type="function">
    <text evidence="1">Component of the type II secretion system inner membrane complex required for the energy-dependent secretion of extracellular factors such as proteases and toxins from the periplasm.</text>
</comment>
<comment type="subcellular location">
    <subcellularLocation>
        <location evidence="2 10">Cell membrane</location>
        <topology evidence="2 10">Multi-pass membrane protein</topology>
    </subcellularLocation>
</comment>
<evidence type="ECO:0000256" key="1">
    <source>
        <dbReference type="ARBA" id="ARBA00002684"/>
    </source>
</evidence>
<keyword evidence="7 11" id="KW-1133">Transmembrane helix</keyword>
<keyword evidence="8 11" id="KW-0472">Membrane</keyword>
<dbReference type="PANTHER" id="PTHR30012:SF0">
    <property type="entry name" value="TYPE II SECRETION SYSTEM PROTEIN F-RELATED"/>
    <property type="match status" value="1"/>
</dbReference>
<dbReference type="InterPro" id="IPR042094">
    <property type="entry name" value="T2SS_GspF_sf"/>
</dbReference>
<evidence type="ECO:0000256" key="3">
    <source>
        <dbReference type="ARBA" id="ARBA00005745"/>
    </source>
</evidence>
<reference evidence="13" key="1">
    <citation type="submission" date="2022-04" db="EMBL/GenBank/DDBJ databases">
        <authorList>
            <person name="Ren T."/>
        </authorList>
    </citation>
    <scope>NUCLEOTIDE SEQUENCE</scope>
    <source>
        <strain evidence="13">F63249</strain>
    </source>
</reference>
<keyword evidence="5" id="KW-1003">Cell membrane</keyword>
<feature type="transmembrane region" description="Helical" evidence="11">
    <location>
        <begin position="350"/>
        <end position="370"/>
    </location>
</feature>
<dbReference type="InterPro" id="IPR003004">
    <property type="entry name" value="GspF/PilC"/>
</dbReference>
<dbReference type="EMBL" id="JALPQF010000001">
    <property type="protein sequence ID" value="MCK8479017.1"/>
    <property type="molecule type" value="Genomic_DNA"/>
</dbReference>
<accession>A0ABT0H5E3</accession>
<dbReference type="InterPro" id="IPR001992">
    <property type="entry name" value="T2SS_GspF/T4SS_PilC_CS"/>
</dbReference>
<evidence type="ECO:0000256" key="9">
    <source>
        <dbReference type="ARBA" id="ARBA00030750"/>
    </source>
</evidence>
<feature type="domain" description="Type II secretion system protein GspF" evidence="12">
    <location>
        <begin position="247"/>
        <end position="369"/>
    </location>
</feature>
<evidence type="ECO:0000256" key="7">
    <source>
        <dbReference type="ARBA" id="ARBA00022989"/>
    </source>
</evidence>
<sequence>MAFQLNNIEGNGKTVIKNDHRIDSLLKKEIVVLKRPFSNKIKEDFYGEISVLLNAGISLKQALELILSSQKNKQTKTIIESILEFIIQGQSLSNAMQSHKEFSDYEYHSIKIGEETGALSKITQQLGEFYSKKNEQRRQLINALTYPSIILSTAVLVVIFMLQFVVPMFQDIFKQQNVELPGITLFVVKLSDMIQDYIWLFVIGVIITIVINVLVRKKHWYRRIKDNLITKLPFVGKFIKTVYMSQFTQSMMLLTASRVPIVDSIHLVGKMIDYHPLAAALIEVEKQIVKGNSLSESLQRHELFDDRMITLVKVSEETNQTEYMFSKLNMIYNKKVEHSSKRLSTLLEPFIIMFVGVFVGFILIAMYLPMFRLSSLI</sequence>
<keyword evidence="4 10" id="KW-0813">Transport</keyword>
<dbReference type="InterPro" id="IPR018076">
    <property type="entry name" value="T2SS_GspF_dom"/>
</dbReference>
<dbReference type="RefSeq" id="WP_248411453.1">
    <property type="nucleotide sequence ID" value="NZ_JALPQF010000001.1"/>
</dbReference>
<dbReference type="Proteomes" id="UP001203687">
    <property type="component" value="Unassembled WGS sequence"/>
</dbReference>
<proteinExistence type="inferred from homology"/>
<feature type="domain" description="Type II secretion system protein GspF" evidence="12">
    <location>
        <begin position="46"/>
        <end position="167"/>
    </location>
</feature>
<dbReference type="PROSITE" id="PS00874">
    <property type="entry name" value="T2SP_F"/>
    <property type="match status" value="1"/>
</dbReference>
<evidence type="ECO:0000256" key="5">
    <source>
        <dbReference type="ARBA" id="ARBA00022475"/>
    </source>
</evidence>
<dbReference type="PANTHER" id="PTHR30012">
    <property type="entry name" value="GENERAL SECRETION PATHWAY PROTEIN"/>
    <property type="match status" value="1"/>
</dbReference>
<keyword evidence="14" id="KW-1185">Reference proteome</keyword>
<evidence type="ECO:0000259" key="12">
    <source>
        <dbReference type="Pfam" id="PF00482"/>
    </source>
</evidence>
<evidence type="ECO:0000256" key="4">
    <source>
        <dbReference type="ARBA" id="ARBA00022448"/>
    </source>
</evidence>
<dbReference type="Gene3D" id="1.20.81.30">
    <property type="entry name" value="Type II secretion system (T2SS), domain F"/>
    <property type="match status" value="2"/>
</dbReference>
<gene>
    <name evidence="13" type="ORF">MUY34_00215</name>
</gene>
<keyword evidence="6 10" id="KW-0812">Transmembrane</keyword>
<evidence type="ECO:0000256" key="10">
    <source>
        <dbReference type="RuleBase" id="RU003923"/>
    </source>
</evidence>
<evidence type="ECO:0000256" key="11">
    <source>
        <dbReference type="SAM" id="Phobius"/>
    </source>
</evidence>
<evidence type="ECO:0000256" key="6">
    <source>
        <dbReference type="ARBA" id="ARBA00022692"/>
    </source>
</evidence>
<dbReference type="Pfam" id="PF00482">
    <property type="entry name" value="T2SSF"/>
    <property type="match status" value="2"/>
</dbReference>
<evidence type="ECO:0000256" key="2">
    <source>
        <dbReference type="ARBA" id="ARBA00004651"/>
    </source>
</evidence>
<evidence type="ECO:0000313" key="13">
    <source>
        <dbReference type="EMBL" id="MCK8479017.1"/>
    </source>
</evidence>
<evidence type="ECO:0000256" key="8">
    <source>
        <dbReference type="ARBA" id="ARBA00023136"/>
    </source>
</evidence>
<evidence type="ECO:0000313" key="14">
    <source>
        <dbReference type="Proteomes" id="UP001203687"/>
    </source>
</evidence>
<organism evidence="13 14">
    <name type="scientific">Psychroserpens algicola</name>
    <dbReference type="NCBI Taxonomy" id="1719034"/>
    <lineage>
        <taxon>Bacteria</taxon>
        <taxon>Pseudomonadati</taxon>
        <taxon>Bacteroidota</taxon>
        <taxon>Flavobacteriia</taxon>
        <taxon>Flavobacteriales</taxon>
        <taxon>Flavobacteriaceae</taxon>
        <taxon>Psychroserpens</taxon>
    </lineage>
</organism>
<comment type="caution">
    <text evidence="13">The sequence shown here is derived from an EMBL/GenBank/DDBJ whole genome shotgun (WGS) entry which is preliminary data.</text>
</comment>
<comment type="similarity">
    <text evidence="3 10">Belongs to the GSP F family.</text>
</comment>
<protein>
    <recommendedName>
        <fullName evidence="9">General secretion pathway protein F</fullName>
    </recommendedName>
</protein>
<feature type="transmembrane region" description="Helical" evidence="11">
    <location>
        <begin position="140"/>
        <end position="166"/>
    </location>
</feature>
<name>A0ABT0H5E3_9FLAO</name>